<evidence type="ECO:0000313" key="3">
    <source>
        <dbReference type="Proteomes" id="UP000004105"/>
    </source>
</evidence>
<dbReference type="EMBL" id="AFAY01000012">
    <property type="protein sequence ID" value="EGF11523.1"/>
    <property type="molecule type" value="Genomic_DNA"/>
</dbReference>
<protein>
    <submittedName>
        <fullName evidence="2">Uncharacterized protein</fullName>
    </submittedName>
</protein>
<sequence>MRPRLRASGRLKTQFRRSQKAKPPFQTASNAARPRLRYNSHFKS</sequence>
<keyword evidence="3" id="KW-1185">Reference proteome</keyword>
<feature type="compositionally biased region" description="Basic residues" evidence="1">
    <location>
        <begin position="34"/>
        <end position="44"/>
    </location>
</feature>
<dbReference type="AlphaFoldDB" id="F2BAG7"/>
<accession>F2BAG7</accession>
<dbReference type="HOGENOM" id="CLU_3219002_0_0_4"/>
<gene>
    <name evidence="2" type="ORF">HMPREF9123_0639</name>
</gene>
<organism evidence="2 3">
    <name type="scientific">Neisseria bacilliformis ATCC BAA-1200</name>
    <dbReference type="NCBI Taxonomy" id="888742"/>
    <lineage>
        <taxon>Bacteria</taxon>
        <taxon>Pseudomonadati</taxon>
        <taxon>Pseudomonadota</taxon>
        <taxon>Betaproteobacteria</taxon>
        <taxon>Neisseriales</taxon>
        <taxon>Neisseriaceae</taxon>
        <taxon>Neisseria</taxon>
    </lineage>
</organism>
<feature type="compositionally biased region" description="Basic residues" evidence="1">
    <location>
        <begin position="1"/>
        <end position="20"/>
    </location>
</feature>
<comment type="caution">
    <text evidence="2">The sequence shown here is derived from an EMBL/GenBank/DDBJ whole genome shotgun (WGS) entry which is preliminary data.</text>
</comment>
<proteinExistence type="predicted"/>
<feature type="region of interest" description="Disordered" evidence="1">
    <location>
        <begin position="1"/>
        <end position="44"/>
    </location>
</feature>
<reference evidence="2 3" key="1">
    <citation type="submission" date="2011-02" db="EMBL/GenBank/DDBJ databases">
        <authorList>
            <person name="Muzny D."/>
            <person name="Qin X."/>
            <person name="Deng J."/>
            <person name="Jiang H."/>
            <person name="Liu Y."/>
            <person name="Qu J."/>
            <person name="Song X.-Z."/>
            <person name="Zhang L."/>
            <person name="Thornton R."/>
            <person name="Coyle M."/>
            <person name="Francisco L."/>
            <person name="Jackson L."/>
            <person name="Javaid M."/>
            <person name="Korchina V."/>
            <person name="Kovar C."/>
            <person name="Mata R."/>
            <person name="Mathew T."/>
            <person name="Ngo R."/>
            <person name="Nguyen L."/>
            <person name="Nguyen N."/>
            <person name="Okwuonu G."/>
            <person name="Ongeri F."/>
            <person name="Pham C."/>
            <person name="Simmons D."/>
            <person name="Wilczek-Boney K."/>
            <person name="Hale W."/>
            <person name="Jakkamsetti A."/>
            <person name="Pham P."/>
            <person name="Ruth R."/>
            <person name="San Lucas F."/>
            <person name="Warren J."/>
            <person name="Zhang J."/>
            <person name="Zhao Z."/>
            <person name="Zhou C."/>
            <person name="Zhu D."/>
            <person name="Lee S."/>
            <person name="Bess C."/>
            <person name="Blankenburg K."/>
            <person name="Forbes L."/>
            <person name="Fu Q."/>
            <person name="Gubbala S."/>
            <person name="Hirani K."/>
            <person name="Jayaseelan J.C."/>
            <person name="Lara F."/>
            <person name="Munidasa M."/>
            <person name="Palculict T."/>
            <person name="Patil S."/>
            <person name="Pu L.-L."/>
            <person name="Saada N."/>
            <person name="Tang L."/>
            <person name="Weissenberger G."/>
            <person name="Zhu Y."/>
            <person name="Hemphill L."/>
            <person name="Shang Y."/>
            <person name="Youmans B."/>
            <person name="Ayvaz T."/>
            <person name="Ross M."/>
            <person name="Santibanez J."/>
            <person name="Aqrawi P."/>
            <person name="Gross S."/>
            <person name="Joshi V."/>
            <person name="Fowler G."/>
            <person name="Nazareth L."/>
            <person name="Reid J."/>
            <person name="Worley K."/>
            <person name="Petrosino J."/>
            <person name="Highlander S."/>
            <person name="Gibbs R."/>
        </authorList>
    </citation>
    <scope>NUCLEOTIDE SEQUENCE [LARGE SCALE GENOMIC DNA]</scope>
    <source>
        <strain evidence="2 3">ATCC BAA-1200</strain>
    </source>
</reference>
<name>F2BAG7_9NEIS</name>
<evidence type="ECO:0000313" key="2">
    <source>
        <dbReference type="EMBL" id="EGF11523.1"/>
    </source>
</evidence>
<dbReference type="Proteomes" id="UP000004105">
    <property type="component" value="Unassembled WGS sequence"/>
</dbReference>
<evidence type="ECO:0000256" key="1">
    <source>
        <dbReference type="SAM" id="MobiDB-lite"/>
    </source>
</evidence>